<comment type="caution">
    <text evidence="3">The sequence shown here is derived from an EMBL/GenBank/DDBJ whole genome shotgun (WGS) entry which is preliminary data.</text>
</comment>
<dbReference type="InterPro" id="IPR003615">
    <property type="entry name" value="HNH_nuc"/>
</dbReference>
<organism evidence="3 4">
    <name type="scientific">Acetobacter lovaniensis</name>
    <dbReference type="NCBI Taxonomy" id="104100"/>
    <lineage>
        <taxon>Bacteria</taxon>
        <taxon>Pseudomonadati</taxon>
        <taxon>Pseudomonadota</taxon>
        <taxon>Alphaproteobacteria</taxon>
        <taxon>Acetobacterales</taxon>
        <taxon>Acetobacteraceae</taxon>
        <taxon>Acetobacter</taxon>
    </lineage>
</organism>
<dbReference type="EMBL" id="JACHIE010000019">
    <property type="protein sequence ID" value="MBB6458385.1"/>
    <property type="molecule type" value="Genomic_DNA"/>
</dbReference>
<dbReference type="SUPFAM" id="SSF54060">
    <property type="entry name" value="His-Me finger endonucleases"/>
    <property type="match status" value="1"/>
</dbReference>
<feature type="domain" description="HNH nuclease" evidence="2">
    <location>
        <begin position="52"/>
        <end position="96"/>
    </location>
</feature>
<gene>
    <name evidence="3" type="ORF">HNR55_002992</name>
</gene>
<keyword evidence="4" id="KW-1185">Reference proteome</keyword>
<feature type="region of interest" description="Disordered" evidence="1">
    <location>
        <begin position="89"/>
        <end position="112"/>
    </location>
</feature>
<sequence length="144" mass="16110">MPKKKITAKDSLKAKTEINTNTPIINGHHCLDYLGGYSDVGYGWVRDNSTQKLAHRASYEIHHGPIPKDMLVLHACDRRSCVEPRHLRVGTQKDNAADRKARPKAPLSPSDKTAIINDTDDFNAIGRKYNISRNTVKQIKGLIP</sequence>
<dbReference type="Proteomes" id="UP000578000">
    <property type="component" value="Unassembled WGS sequence"/>
</dbReference>
<accession>A0A841QJ88</accession>
<dbReference type="InterPro" id="IPR044925">
    <property type="entry name" value="His-Me_finger_sf"/>
</dbReference>
<proteinExistence type="predicted"/>
<evidence type="ECO:0000259" key="2">
    <source>
        <dbReference type="Pfam" id="PF13392"/>
    </source>
</evidence>
<evidence type="ECO:0000313" key="3">
    <source>
        <dbReference type="EMBL" id="MBB6458385.1"/>
    </source>
</evidence>
<dbReference type="Gene3D" id="3.90.75.10">
    <property type="entry name" value="Homing Intron 3 (I-ppo) Encoded Endonuclease, Chain A"/>
    <property type="match status" value="1"/>
</dbReference>
<protein>
    <recommendedName>
        <fullName evidence="2">HNH nuclease domain-containing protein</fullName>
    </recommendedName>
</protein>
<dbReference type="AlphaFoldDB" id="A0A841QJ88"/>
<dbReference type="GO" id="GO:0004519">
    <property type="term" value="F:endonuclease activity"/>
    <property type="evidence" value="ECO:0007669"/>
    <property type="project" value="InterPro"/>
</dbReference>
<dbReference type="RefSeq" id="WP_166116556.1">
    <property type="nucleotide sequence ID" value="NZ_BAABDB010000030.1"/>
</dbReference>
<evidence type="ECO:0000256" key="1">
    <source>
        <dbReference type="SAM" id="MobiDB-lite"/>
    </source>
</evidence>
<name>A0A841QJ88_9PROT</name>
<dbReference type="Pfam" id="PF13392">
    <property type="entry name" value="HNH_3"/>
    <property type="match status" value="1"/>
</dbReference>
<evidence type="ECO:0000313" key="4">
    <source>
        <dbReference type="Proteomes" id="UP000578000"/>
    </source>
</evidence>
<dbReference type="InterPro" id="IPR044930">
    <property type="entry name" value="Homing_endonuclease_His-Me"/>
</dbReference>
<reference evidence="3 4" key="1">
    <citation type="submission" date="2020-08" db="EMBL/GenBank/DDBJ databases">
        <title>Genomic Encyclopedia of Type Strains, Phase IV (KMG-IV): sequencing the most valuable type-strain genomes for metagenomic binning, comparative biology and taxonomic classification.</title>
        <authorList>
            <person name="Goeker M."/>
        </authorList>
    </citation>
    <scope>NUCLEOTIDE SEQUENCE [LARGE SCALE GENOMIC DNA]</scope>
    <source>
        <strain evidence="3 4">DSM 4491</strain>
    </source>
</reference>